<dbReference type="Pfam" id="PF01047">
    <property type="entry name" value="MarR"/>
    <property type="match status" value="1"/>
</dbReference>
<evidence type="ECO:0000256" key="2">
    <source>
        <dbReference type="ARBA" id="ARBA00023125"/>
    </source>
</evidence>
<evidence type="ECO:0000256" key="3">
    <source>
        <dbReference type="ARBA" id="ARBA00023163"/>
    </source>
</evidence>
<dbReference type="RefSeq" id="WP_051921604.1">
    <property type="nucleotide sequence ID" value="NZ_JGZI01000008.1"/>
</dbReference>
<dbReference type="OrthoDB" id="3237509at2"/>
<protein>
    <submittedName>
        <fullName evidence="6">Winged helix DNA-binding domain protein</fullName>
    </submittedName>
</protein>
<dbReference type="GO" id="GO:0003700">
    <property type="term" value="F:DNA-binding transcription factor activity"/>
    <property type="evidence" value="ECO:0007669"/>
    <property type="project" value="InterPro"/>
</dbReference>
<organism evidence="6 7">
    <name type="scientific">Bifidobacterium psychraerophilum</name>
    <dbReference type="NCBI Taxonomy" id="218140"/>
    <lineage>
        <taxon>Bacteria</taxon>
        <taxon>Bacillati</taxon>
        <taxon>Actinomycetota</taxon>
        <taxon>Actinomycetes</taxon>
        <taxon>Bifidobacteriales</taxon>
        <taxon>Bifidobacteriaceae</taxon>
        <taxon>Bifidobacterium</taxon>
    </lineage>
</organism>
<evidence type="ECO:0000313" key="7">
    <source>
        <dbReference type="Proteomes" id="UP000029050"/>
    </source>
</evidence>
<dbReference type="InterPro" id="IPR036388">
    <property type="entry name" value="WH-like_DNA-bd_sf"/>
</dbReference>
<name>A0A087CHX4_9BIFI</name>
<dbReference type="PROSITE" id="PS50995">
    <property type="entry name" value="HTH_MARR_2"/>
    <property type="match status" value="1"/>
</dbReference>
<keyword evidence="7" id="KW-1185">Reference proteome</keyword>
<dbReference type="PANTHER" id="PTHR42756">
    <property type="entry name" value="TRANSCRIPTIONAL REGULATOR, MARR"/>
    <property type="match status" value="1"/>
</dbReference>
<proteinExistence type="predicted"/>
<feature type="region of interest" description="Disordered" evidence="4">
    <location>
        <begin position="140"/>
        <end position="167"/>
    </location>
</feature>
<feature type="domain" description="HTH marR-type" evidence="5">
    <location>
        <begin position="4"/>
        <end position="134"/>
    </location>
</feature>
<dbReference type="InterPro" id="IPR000835">
    <property type="entry name" value="HTH_MarR-typ"/>
</dbReference>
<accession>A0A087CHX4</accession>
<gene>
    <name evidence="6" type="ORF">BPSY_0665</name>
</gene>
<dbReference type="SUPFAM" id="SSF46785">
    <property type="entry name" value="Winged helix' DNA-binding domain"/>
    <property type="match status" value="1"/>
</dbReference>
<dbReference type="CDD" id="cd00090">
    <property type="entry name" value="HTH_ARSR"/>
    <property type="match status" value="1"/>
</dbReference>
<feature type="compositionally biased region" description="Polar residues" evidence="4">
    <location>
        <begin position="158"/>
        <end position="167"/>
    </location>
</feature>
<dbReference type="PANTHER" id="PTHR42756:SF1">
    <property type="entry name" value="TRANSCRIPTIONAL REPRESSOR OF EMRAB OPERON"/>
    <property type="match status" value="1"/>
</dbReference>
<dbReference type="PRINTS" id="PR00598">
    <property type="entry name" value="HTHMARR"/>
</dbReference>
<dbReference type="AlphaFoldDB" id="A0A087CHX4"/>
<dbReference type="InterPro" id="IPR011991">
    <property type="entry name" value="ArsR-like_HTH"/>
</dbReference>
<sequence>MTFADEAYQELMHAAAEKRSEMTKRMSRDMKGEPFVLAQLGHHGTMTPSELADSTKSSSARISAVLASLEKKGYITRDIDHNDRRNILVSLTEEGRAQGQKRHEEMHSAICWVFEQMGEDKTRQFITLLKEFAAYTTICEPGKPRPTPEEVAEALEANASSAPSQPS</sequence>
<dbReference type="STRING" id="218140.BPSY_0665"/>
<dbReference type="Gene3D" id="1.10.10.10">
    <property type="entry name" value="Winged helix-like DNA-binding domain superfamily/Winged helix DNA-binding domain"/>
    <property type="match status" value="1"/>
</dbReference>
<dbReference type="EMBL" id="JGZI01000008">
    <property type="protein sequence ID" value="KFI82874.1"/>
    <property type="molecule type" value="Genomic_DNA"/>
</dbReference>
<dbReference type="InterPro" id="IPR036390">
    <property type="entry name" value="WH_DNA-bd_sf"/>
</dbReference>
<evidence type="ECO:0000259" key="5">
    <source>
        <dbReference type="PROSITE" id="PS50995"/>
    </source>
</evidence>
<evidence type="ECO:0000256" key="1">
    <source>
        <dbReference type="ARBA" id="ARBA00023015"/>
    </source>
</evidence>
<dbReference type="GO" id="GO:0003677">
    <property type="term" value="F:DNA binding"/>
    <property type="evidence" value="ECO:0007669"/>
    <property type="project" value="UniProtKB-KW"/>
</dbReference>
<evidence type="ECO:0000256" key="4">
    <source>
        <dbReference type="SAM" id="MobiDB-lite"/>
    </source>
</evidence>
<comment type="caution">
    <text evidence="6">The sequence shown here is derived from an EMBL/GenBank/DDBJ whole genome shotgun (WGS) entry which is preliminary data.</text>
</comment>
<keyword evidence="1" id="KW-0805">Transcription regulation</keyword>
<evidence type="ECO:0000313" key="6">
    <source>
        <dbReference type="EMBL" id="KFI82874.1"/>
    </source>
</evidence>
<keyword evidence="3" id="KW-0804">Transcription</keyword>
<dbReference type="eggNOG" id="COG1846">
    <property type="taxonomic scope" value="Bacteria"/>
</dbReference>
<reference evidence="6" key="1">
    <citation type="submission" date="2014-03" db="EMBL/GenBank/DDBJ databases">
        <title>Genomics of Bifidobacteria.</title>
        <authorList>
            <person name="Ventura M."/>
            <person name="Milani C."/>
            <person name="Lugli G.A."/>
        </authorList>
    </citation>
    <scope>NUCLEOTIDE SEQUENCE [LARGE SCALE GENOMIC DNA]</scope>
    <source>
        <strain evidence="6">LMG 21775</strain>
    </source>
</reference>
<keyword evidence="2 6" id="KW-0238">DNA-binding</keyword>
<dbReference type="Proteomes" id="UP000029050">
    <property type="component" value="Unassembled WGS sequence"/>
</dbReference>
<dbReference type="SMART" id="SM00347">
    <property type="entry name" value="HTH_MARR"/>
    <property type="match status" value="1"/>
</dbReference>
<dbReference type="GeneID" id="98299875"/>